<feature type="domain" description="Peptidase M20 dimerisation" evidence="5">
    <location>
        <begin position="201"/>
        <end position="302"/>
    </location>
</feature>
<dbReference type="InterPro" id="IPR011650">
    <property type="entry name" value="Peptidase_M20_dimer"/>
</dbReference>
<dbReference type="InterPro" id="IPR001261">
    <property type="entry name" value="ArgE/DapE_CS"/>
</dbReference>
<dbReference type="GO" id="GO:0046872">
    <property type="term" value="F:metal ion binding"/>
    <property type="evidence" value="ECO:0007669"/>
    <property type="project" value="UniProtKB-KW"/>
</dbReference>
<evidence type="ECO:0000256" key="2">
    <source>
        <dbReference type="ARBA" id="ARBA00022723"/>
    </source>
</evidence>
<keyword evidence="4" id="KW-0862">Zinc</keyword>
<evidence type="ECO:0000256" key="4">
    <source>
        <dbReference type="ARBA" id="ARBA00022833"/>
    </source>
</evidence>
<dbReference type="Pfam" id="PF07687">
    <property type="entry name" value="M20_dimer"/>
    <property type="match status" value="1"/>
</dbReference>
<organism evidence="6 7">
    <name type="scientific">Neomoorella glycerini</name>
    <dbReference type="NCBI Taxonomy" id="55779"/>
    <lineage>
        <taxon>Bacteria</taxon>
        <taxon>Bacillati</taxon>
        <taxon>Bacillota</taxon>
        <taxon>Clostridia</taxon>
        <taxon>Neomoorellales</taxon>
        <taxon>Neomoorellaceae</taxon>
        <taxon>Neomoorella</taxon>
    </lineage>
</organism>
<protein>
    <submittedName>
        <fullName evidence="6">Acetylornithine deacetylase</fullName>
        <ecNumber evidence="6">3.5.1.16</ecNumber>
    </submittedName>
</protein>
<evidence type="ECO:0000313" key="6">
    <source>
        <dbReference type="EMBL" id="QGP93113.1"/>
    </source>
</evidence>
<dbReference type="EMBL" id="CP046244">
    <property type="protein sequence ID" value="QGP93113.1"/>
    <property type="molecule type" value="Genomic_DNA"/>
</dbReference>
<dbReference type="SUPFAM" id="SSF55031">
    <property type="entry name" value="Bacterial exopeptidase dimerisation domain"/>
    <property type="match status" value="1"/>
</dbReference>
<accession>A0A6I5ZSQ0</accession>
<dbReference type="InterPro" id="IPR050072">
    <property type="entry name" value="Peptidase_M20A"/>
</dbReference>
<sequence length="423" mass="45557">MNKPRVKAADADVKTISEPETLVGRPGGISREQVVELTSKLIAIPSVNGEEGCLGEYLRELFQILGLQVVTQEVAPGRFNVLGIWPPIEEIAVATAGLLLHAHYDTAAPYDMEEPFSGAVRGGYIWGRGTVDQKGGLAAAIMAVATVKSLGFKPSKPVVVAAVVDEEAEHRGSSRLVQSGLKADMAIVTEPSSLRIVPGCKGTVPLKIEVEGRAAHGCRPWLGINAVARALPILKRLFELTYPEVDLGPELGRIRGSLNVGLIQGGVAYNMVPASCTIWLDRRTVPGETPAGVMAEIQKVLTLAREEVPDLKADVSIARPDWNWEPIRKRGLNPALTAVDSAVVSLVRETHQQVLGKDPVLYFTDGYNELDFLVNDLGIPSIQYGPGDSRLAHTSEERVEVEELITCTEVYARLILKACGGEV</sequence>
<dbReference type="EC" id="3.5.1.16" evidence="6"/>
<dbReference type="Pfam" id="PF01546">
    <property type="entry name" value="Peptidase_M20"/>
    <property type="match status" value="1"/>
</dbReference>
<dbReference type="Proteomes" id="UP000425916">
    <property type="component" value="Chromosome"/>
</dbReference>
<gene>
    <name evidence="6" type="primary">argE_2</name>
    <name evidence="6" type="ORF">MGLY_25110</name>
</gene>
<dbReference type="Gene3D" id="3.30.70.360">
    <property type="match status" value="1"/>
</dbReference>
<comment type="cofactor">
    <cofactor evidence="1">
        <name>Zn(2+)</name>
        <dbReference type="ChEBI" id="CHEBI:29105"/>
    </cofactor>
</comment>
<keyword evidence="7" id="KW-1185">Reference proteome</keyword>
<keyword evidence="2" id="KW-0479">Metal-binding</keyword>
<keyword evidence="3 6" id="KW-0378">Hydrolase</keyword>
<name>A0A6I5ZSQ0_9FIRM</name>
<dbReference type="PANTHER" id="PTHR43808">
    <property type="entry name" value="ACETYLORNITHINE DEACETYLASE"/>
    <property type="match status" value="1"/>
</dbReference>
<dbReference type="AlphaFoldDB" id="A0A6I5ZSQ0"/>
<dbReference type="PROSITE" id="PS00759">
    <property type="entry name" value="ARGE_DAPE_CPG2_2"/>
    <property type="match status" value="1"/>
</dbReference>
<evidence type="ECO:0000256" key="3">
    <source>
        <dbReference type="ARBA" id="ARBA00022801"/>
    </source>
</evidence>
<dbReference type="Gene3D" id="3.40.630.10">
    <property type="entry name" value="Zn peptidases"/>
    <property type="match status" value="2"/>
</dbReference>
<dbReference type="InterPro" id="IPR036264">
    <property type="entry name" value="Bact_exopeptidase_dim_dom"/>
</dbReference>
<dbReference type="SUPFAM" id="SSF53187">
    <property type="entry name" value="Zn-dependent exopeptidases"/>
    <property type="match status" value="1"/>
</dbReference>
<proteinExistence type="predicted"/>
<evidence type="ECO:0000313" key="7">
    <source>
        <dbReference type="Proteomes" id="UP000425916"/>
    </source>
</evidence>
<dbReference type="InterPro" id="IPR002933">
    <property type="entry name" value="Peptidase_M20"/>
</dbReference>
<reference evidence="6 7" key="1">
    <citation type="submission" date="2019-11" db="EMBL/GenBank/DDBJ databases">
        <title>Genome sequence of Moorella glycerini DSM11254.</title>
        <authorList>
            <person name="Poehlein A."/>
            <person name="Boeer T."/>
            <person name="Daniel R."/>
        </authorList>
    </citation>
    <scope>NUCLEOTIDE SEQUENCE [LARGE SCALE GENOMIC DNA]</scope>
    <source>
        <strain evidence="6 7">DSM 11254</strain>
    </source>
</reference>
<dbReference type="GO" id="GO:0008777">
    <property type="term" value="F:acetylornithine deacetylase activity"/>
    <property type="evidence" value="ECO:0007669"/>
    <property type="project" value="UniProtKB-EC"/>
</dbReference>
<evidence type="ECO:0000256" key="1">
    <source>
        <dbReference type="ARBA" id="ARBA00001947"/>
    </source>
</evidence>
<evidence type="ECO:0000259" key="5">
    <source>
        <dbReference type="Pfam" id="PF07687"/>
    </source>
</evidence>